<comment type="catalytic activity">
    <reaction evidence="3">
        <text>uridine(65) in tRNA = pseudouridine(65) in tRNA</text>
        <dbReference type="Rhea" id="RHEA:42536"/>
        <dbReference type="Rhea" id="RHEA-COMP:10103"/>
        <dbReference type="Rhea" id="RHEA-COMP:10104"/>
        <dbReference type="ChEBI" id="CHEBI:65314"/>
        <dbReference type="ChEBI" id="CHEBI:65315"/>
        <dbReference type="EC" id="5.4.99.26"/>
    </reaction>
</comment>
<evidence type="ECO:0000313" key="11">
    <source>
        <dbReference type="EMBL" id="SEA39993.1"/>
    </source>
</evidence>
<evidence type="ECO:0000256" key="4">
    <source>
        <dbReference type="ARBA" id="ARBA00037670"/>
    </source>
</evidence>
<dbReference type="PANTHER" id="PTHR21600">
    <property type="entry name" value="MITOCHONDRIAL RNA PSEUDOURIDINE SYNTHASE"/>
    <property type="match status" value="1"/>
</dbReference>
<dbReference type="PANTHER" id="PTHR21600:SF56">
    <property type="entry name" value="TRNA PSEUDOURIDINE SYNTHASE C"/>
    <property type="match status" value="1"/>
</dbReference>
<protein>
    <recommendedName>
        <fullName evidence="6">tRNA pseudouridine synthase C</fullName>
        <ecNumber evidence="5">5.4.99.26</ecNumber>
    </recommendedName>
    <alternativeName>
        <fullName evidence="8">tRNA pseudouridine(65) synthase</fullName>
    </alternativeName>
    <alternativeName>
        <fullName evidence="9">tRNA pseudouridylate synthase C</fullName>
    </alternativeName>
    <alternativeName>
        <fullName evidence="7">tRNA-uridine isomerase C</fullName>
    </alternativeName>
</protein>
<proteinExistence type="predicted"/>
<dbReference type="OrthoDB" id="9807829at2"/>
<evidence type="ECO:0000256" key="1">
    <source>
        <dbReference type="ARBA" id="ARBA00022694"/>
    </source>
</evidence>
<dbReference type="InterPro" id="IPR050188">
    <property type="entry name" value="RluA_PseudoU_synthase"/>
</dbReference>
<evidence type="ECO:0000256" key="8">
    <source>
        <dbReference type="ARBA" id="ARBA00041975"/>
    </source>
</evidence>
<dbReference type="Gene3D" id="3.30.2350.10">
    <property type="entry name" value="Pseudouridine synthase"/>
    <property type="match status" value="1"/>
</dbReference>
<keyword evidence="1" id="KW-0819">tRNA processing</keyword>
<dbReference type="STRING" id="1122198.SAMN02745729_10373"/>
<dbReference type="GO" id="GO:0000455">
    <property type="term" value="P:enzyme-directed rRNA pseudouridine synthesis"/>
    <property type="evidence" value="ECO:0007669"/>
    <property type="project" value="TreeGrafter"/>
</dbReference>
<evidence type="ECO:0000256" key="5">
    <source>
        <dbReference type="ARBA" id="ARBA00038943"/>
    </source>
</evidence>
<dbReference type="EC" id="5.4.99.26" evidence="5"/>
<dbReference type="SUPFAM" id="SSF55120">
    <property type="entry name" value="Pseudouridine synthase"/>
    <property type="match status" value="1"/>
</dbReference>
<keyword evidence="12" id="KW-1185">Reference proteome</keyword>
<evidence type="ECO:0000256" key="2">
    <source>
        <dbReference type="ARBA" id="ARBA00023235"/>
    </source>
</evidence>
<dbReference type="InterPro" id="IPR006145">
    <property type="entry name" value="PsdUridine_synth_RsuA/RluA"/>
</dbReference>
<keyword evidence="2" id="KW-0413">Isomerase</keyword>
<sequence>MTDSTELVVLYEDEYLVAVHKPAGLLVHPSWIAPARTPNLVSMLKQRYPGETVHTVHRLDRATSGVILFARRKDVGQHLQQQFIERSVRKVYLCVVRGWTEEAGVIDYALKPIHDKYADPLANPDKEPKEAVSEYRRLATVSLPIAVGRYLEARYSLVEVKPKTGRKHQIRRHMKHILHPIVGDTKHGEGRHNRLFREHLDSHRLLLMAVAIEFAHPVTGQKVKIESGVGDGVEGLFRRLGWVEGYPVSSSVTLS</sequence>
<dbReference type="InterPro" id="IPR006224">
    <property type="entry name" value="PsdUridine_synth_RluA-like_CS"/>
</dbReference>
<comment type="function">
    <text evidence="4">Responsible for synthesis of pseudouridine from uracil-65 in transfer RNAs.</text>
</comment>
<organism evidence="11 12">
    <name type="scientific">Marinobacterium iners DSM 11526</name>
    <dbReference type="NCBI Taxonomy" id="1122198"/>
    <lineage>
        <taxon>Bacteria</taxon>
        <taxon>Pseudomonadati</taxon>
        <taxon>Pseudomonadota</taxon>
        <taxon>Gammaproteobacteria</taxon>
        <taxon>Oceanospirillales</taxon>
        <taxon>Oceanospirillaceae</taxon>
        <taxon>Marinobacterium</taxon>
    </lineage>
</organism>
<dbReference type="EMBL" id="FNRJ01000003">
    <property type="protein sequence ID" value="SEA39993.1"/>
    <property type="molecule type" value="Genomic_DNA"/>
</dbReference>
<evidence type="ECO:0000256" key="7">
    <source>
        <dbReference type="ARBA" id="ARBA00041803"/>
    </source>
</evidence>
<accession>A0A1H4AVS9</accession>
<dbReference type="PROSITE" id="PS01129">
    <property type="entry name" value="PSI_RLU"/>
    <property type="match status" value="1"/>
</dbReference>
<evidence type="ECO:0000259" key="10">
    <source>
        <dbReference type="Pfam" id="PF00849"/>
    </source>
</evidence>
<dbReference type="InterPro" id="IPR020103">
    <property type="entry name" value="PsdUridine_synth_cat_dom_sf"/>
</dbReference>
<evidence type="ECO:0000256" key="9">
    <source>
        <dbReference type="ARBA" id="ARBA00043049"/>
    </source>
</evidence>
<gene>
    <name evidence="11" type="ORF">SAMN02745729_10373</name>
</gene>
<feature type="domain" description="Pseudouridine synthase RsuA/RluA-like" evidence="10">
    <location>
        <begin position="16"/>
        <end position="176"/>
    </location>
</feature>
<dbReference type="GO" id="GO:0003723">
    <property type="term" value="F:RNA binding"/>
    <property type="evidence" value="ECO:0007669"/>
    <property type="project" value="InterPro"/>
</dbReference>
<reference evidence="12" key="1">
    <citation type="submission" date="2016-10" db="EMBL/GenBank/DDBJ databases">
        <authorList>
            <person name="Varghese N."/>
            <person name="Submissions S."/>
        </authorList>
    </citation>
    <scope>NUCLEOTIDE SEQUENCE [LARGE SCALE GENOMIC DNA]</scope>
    <source>
        <strain evidence="12">DSM 11526</strain>
    </source>
</reference>
<dbReference type="RefSeq" id="WP_091824041.1">
    <property type="nucleotide sequence ID" value="NZ_FNRJ01000003.1"/>
</dbReference>
<dbReference type="GO" id="GO:0160149">
    <property type="term" value="F:tRNA pseudouridine(65) synthase activity"/>
    <property type="evidence" value="ECO:0007669"/>
    <property type="project" value="UniProtKB-EC"/>
</dbReference>
<dbReference type="AlphaFoldDB" id="A0A1H4AVS9"/>
<evidence type="ECO:0000256" key="3">
    <source>
        <dbReference type="ARBA" id="ARBA00036607"/>
    </source>
</evidence>
<evidence type="ECO:0000313" key="12">
    <source>
        <dbReference type="Proteomes" id="UP000242469"/>
    </source>
</evidence>
<name>A0A1H4AVS9_9GAMM</name>
<evidence type="ECO:0000256" key="6">
    <source>
        <dbReference type="ARBA" id="ARBA00040675"/>
    </source>
</evidence>
<dbReference type="GO" id="GO:0008033">
    <property type="term" value="P:tRNA processing"/>
    <property type="evidence" value="ECO:0007669"/>
    <property type="project" value="UniProtKB-KW"/>
</dbReference>
<dbReference type="Pfam" id="PF00849">
    <property type="entry name" value="PseudoU_synth_2"/>
    <property type="match status" value="1"/>
</dbReference>
<dbReference type="Proteomes" id="UP000242469">
    <property type="component" value="Unassembled WGS sequence"/>
</dbReference>